<reference evidence="5" key="1">
    <citation type="journal article" date="2010" name="Nature">
        <title>The Amphimedon queenslandica genome and the evolution of animal complexity.</title>
        <authorList>
            <person name="Srivastava M."/>
            <person name="Simakov O."/>
            <person name="Chapman J."/>
            <person name="Fahey B."/>
            <person name="Gauthier M.E."/>
            <person name="Mitros T."/>
            <person name="Richards G.S."/>
            <person name="Conaco C."/>
            <person name="Dacre M."/>
            <person name="Hellsten U."/>
            <person name="Larroux C."/>
            <person name="Putnam N.H."/>
            <person name="Stanke M."/>
            <person name="Adamska M."/>
            <person name="Darling A."/>
            <person name="Degnan S.M."/>
            <person name="Oakley T.H."/>
            <person name="Plachetzki D.C."/>
            <person name="Zhai Y."/>
            <person name="Adamski M."/>
            <person name="Calcino A."/>
            <person name="Cummins S.F."/>
            <person name="Goodstein D.M."/>
            <person name="Harris C."/>
            <person name="Jackson D.J."/>
            <person name="Leys S.P."/>
            <person name="Shu S."/>
            <person name="Woodcroft B.J."/>
            <person name="Vervoort M."/>
            <person name="Kosik K.S."/>
            <person name="Manning G."/>
            <person name="Degnan B.M."/>
            <person name="Rokhsar D.S."/>
        </authorList>
    </citation>
    <scope>NUCLEOTIDE SEQUENCE [LARGE SCALE GENOMIC DNA]</scope>
</reference>
<evidence type="ECO:0000259" key="3">
    <source>
        <dbReference type="Pfam" id="PF01534"/>
    </source>
</evidence>
<dbReference type="Gene3D" id="1.20.1070.10">
    <property type="entry name" value="Rhodopsin 7-helix transmembrane proteins"/>
    <property type="match status" value="1"/>
</dbReference>
<feature type="transmembrane region" description="Helical" evidence="2">
    <location>
        <begin position="130"/>
        <end position="149"/>
    </location>
</feature>
<dbReference type="EnsemblMetazoa" id="XM_019993423.1">
    <property type="protein sequence ID" value="XP_019848982.1"/>
    <property type="gene ID" value="LOC109580370"/>
</dbReference>
<dbReference type="Pfam" id="PF01534">
    <property type="entry name" value="Frizzled"/>
    <property type="match status" value="1"/>
</dbReference>
<proteinExistence type="predicted"/>
<protein>
    <recommendedName>
        <fullName evidence="3">Frizzled/Smoothened 7TM domain-containing protein</fullName>
    </recommendedName>
</protein>
<keyword evidence="2" id="KW-0812">Transmembrane</keyword>
<keyword evidence="2" id="KW-1133">Transmembrane helix</keyword>
<dbReference type="InterPro" id="IPR000539">
    <property type="entry name" value="Frizzled/Smoothened_7TM"/>
</dbReference>
<reference evidence="4" key="2">
    <citation type="submission" date="2024-06" db="UniProtKB">
        <authorList>
            <consortium name="EnsemblMetazoa"/>
        </authorList>
    </citation>
    <scope>IDENTIFICATION</scope>
</reference>
<feature type="transmembrane region" description="Helical" evidence="2">
    <location>
        <begin position="193"/>
        <end position="216"/>
    </location>
</feature>
<dbReference type="RefSeq" id="XP_019848982.1">
    <property type="nucleotide sequence ID" value="XM_019993423.1"/>
</dbReference>
<dbReference type="GeneID" id="109580370"/>
<feature type="transmembrane region" description="Helical" evidence="2">
    <location>
        <begin position="6"/>
        <end position="22"/>
    </location>
</feature>
<name>A0AAN0IWQ0_AMPQE</name>
<feature type="transmembrane region" description="Helical" evidence="2">
    <location>
        <begin position="34"/>
        <end position="56"/>
    </location>
</feature>
<evidence type="ECO:0000313" key="4">
    <source>
        <dbReference type="EnsemblMetazoa" id="XP_019848982.1"/>
    </source>
</evidence>
<evidence type="ECO:0000256" key="2">
    <source>
        <dbReference type="SAM" id="Phobius"/>
    </source>
</evidence>
<keyword evidence="1" id="KW-0675">Receptor</keyword>
<organism evidence="4 5">
    <name type="scientific">Amphimedon queenslandica</name>
    <name type="common">Sponge</name>
    <dbReference type="NCBI Taxonomy" id="400682"/>
    <lineage>
        <taxon>Eukaryota</taxon>
        <taxon>Metazoa</taxon>
        <taxon>Porifera</taxon>
        <taxon>Demospongiae</taxon>
        <taxon>Heteroscleromorpha</taxon>
        <taxon>Haplosclerida</taxon>
        <taxon>Niphatidae</taxon>
        <taxon>Amphimedon</taxon>
    </lineage>
</organism>
<dbReference type="Proteomes" id="UP000007879">
    <property type="component" value="Unassembled WGS sequence"/>
</dbReference>
<feature type="domain" description="Frizzled/Smoothened 7TM" evidence="3">
    <location>
        <begin position="37"/>
        <end position="209"/>
    </location>
</feature>
<accession>A0AAN0IWQ0</accession>
<dbReference type="KEGG" id="aqu:109580370"/>
<dbReference type="AlphaFoldDB" id="A0AAN0IWQ0"/>
<dbReference type="GO" id="GO:0016020">
    <property type="term" value="C:membrane"/>
    <property type="evidence" value="ECO:0007669"/>
    <property type="project" value="InterPro"/>
</dbReference>
<feature type="transmembrane region" description="Helical" evidence="2">
    <location>
        <begin position="76"/>
        <end position="109"/>
    </location>
</feature>
<dbReference type="GO" id="GO:0007166">
    <property type="term" value="P:cell surface receptor signaling pathway"/>
    <property type="evidence" value="ECO:0007669"/>
    <property type="project" value="InterPro"/>
</dbReference>
<keyword evidence="5" id="KW-1185">Reference proteome</keyword>
<evidence type="ECO:0000313" key="5">
    <source>
        <dbReference type="Proteomes" id="UP000007879"/>
    </source>
</evidence>
<keyword evidence="2" id="KW-0472">Membrane</keyword>
<sequence>MTCFWLTHIAFFLYLTAFPFHARKTKGTQKRTLIAILTVVLGFVIPGILVMIALIGADYVDTDSSTSFCILNNLTYQFYLFVFPNLLMLSIGGVLLLIIVQVVIKYHGILGNKLVRSLKRPMLSYTDKKTLIIFACLLLYQFLVLIYSIHQGINRHKLTSTSEAYFNCQRLGMNNAFTDNCNHSNVESHSSSYIAIVVYLIGPIVPISVLAFGVHVKHLRNTCTRKEDGERYVPPPPPSTTAQRLHLSQSYILTPREMDVSETIMEVEEEEEENL</sequence>
<evidence type="ECO:0000256" key="1">
    <source>
        <dbReference type="ARBA" id="ARBA00023170"/>
    </source>
</evidence>